<dbReference type="AlphaFoldDB" id="A0A2T9JYN7"/>
<evidence type="ECO:0008006" key="4">
    <source>
        <dbReference type="Google" id="ProtNLM"/>
    </source>
</evidence>
<dbReference type="NCBIfam" id="NF033522">
    <property type="entry name" value="lasso_benenodin"/>
    <property type="match status" value="1"/>
</dbReference>
<organism evidence="2 3">
    <name type="scientific">Caulobacter endophyticus</name>
    <dbReference type="NCBI Taxonomy" id="2172652"/>
    <lineage>
        <taxon>Bacteria</taxon>
        <taxon>Pseudomonadati</taxon>
        <taxon>Pseudomonadota</taxon>
        <taxon>Alphaproteobacteria</taxon>
        <taxon>Caulobacterales</taxon>
        <taxon>Caulobacteraceae</taxon>
        <taxon>Caulobacter</taxon>
    </lineage>
</organism>
<dbReference type="Pfam" id="PF24178">
    <property type="entry name" value="Subterisin"/>
    <property type="match status" value="1"/>
</dbReference>
<sequence>MQHIENHSDELVELGRASEETRGPDMPTSEVGIGRAPFGIAED</sequence>
<keyword evidence="3" id="KW-1185">Reference proteome</keyword>
<dbReference type="RefSeq" id="WP_109101260.1">
    <property type="nucleotide sequence ID" value="NZ_QDKQ01000044.1"/>
</dbReference>
<dbReference type="InterPro" id="IPR049805">
    <property type="entry name" value="Lasso_benenodin"/>
</dbReference>
<dbReference type="EMBL" id="QDKQ01000044">
    <property type="protein sequence ID" value="PVM88836.1"/>
    <property type="molecule type" value="Genomic_DNA"/>
</dbReference>
<accession>A0A2T9JYN7</accession>
<name>A0A2T9JYN7_9CAUL</name>
<comment type="caution">
    <text evidence="2">The sequence shown here is derived from an EMBL/GenBank/DDBJ whole genome shotgun (WGS) entry which is preliminary data.</text>
</comment>
<reference evidence="2 3" key="1">
    <citation type="submission" date="2018-04" db="EMBL/GenBank/DDBJ databases">
        <title>The genome sequence of Caulobacter sp. 744.</title>
        <authorList>
            <person name="Gao J."/>
            <person name="Sun J."/>
        </authorList>
    </citation>
    <scope>NUCLEOTIDE SEQUENCE [LARGE SCALE GENOMIC DNA]</scope>
    <source>
        <strain evidence="2 3">774</strain>
    </source>
</reference>
<protein>
    <recommendedName>
        <fullName evidence="4">Benenodin family lasso peptide</fullName>
    </recommendedName>
</protein>
<evidence type="ECO:0000313" key="2">
    <source>
        <dbReference type="EMBL" id="PVM88836.1"/>
    </source>
</evidence>
<feature type="compositionally biased region" description="Basic and acidic residues" evidence="1">
    <location>
        <begin position="1"/>
        <end position="10"/>
    </location>
</feature>
<proteinExistence type="predicted"/>
<dbReference type="Proteomes" id="UP000245073">
    <property type="component" value="Unassembled WGS sequence"/>
</dbReference>
<gene>
    <name evidence="2" type="ORF">DDF67_12720</name>
</gene>
<dbReference type="OrthoDB" id="7475999at2"/>
<evidence type="ECO:0000313" key="3">
    <source>
        <dbReference type="Proteomes" id="UP000245073"/>
    </source>
</evidence>
<evidence type="ECO:0000256" key="1">
    <source>
        <dbReference type="SAM" id="MobiDB-lite"/>
    </source>
</evidence>
<feature type="region of interest" description="Disordered" evidence="1">
    <location>
        <begin position="1"/>
        <end position="43"/>
    </location>
</feature>